<dbReference type="SUPFAM" id="SSF51366">
    <property type="entry name" value="Ribulose-phoshate binding barrel"/>
    <property type="match status" value="1"/>
</dbReference>
<sequence>MNRIETTFDRLRREGRKGLITFLTAGDPHPDQTVPLLHGLVEAGVDVLELGIPFTDPLADGPVIQRASERALAHDVTLDDVLEMVRRFRAEDPDTPVVLMGYANPVERMGPARFAERAAAAGVDGLLTVDMPPEEAGEWYGPLPEAGVAPIMLVAPTTSEERLDETLEQARGFVYYVSMTGVTGGGGLDVASVGEHVAPIRARTDLPVAVGFGVRDADSAAAVAGAADAVVVGSALIRTVEAHVGGSDPGALRAALAEQVADLRQGVDRQAVPPS</sequence>
<evidence type="ECO:0000256" key="1">
    <source>
        <dbReference type="ARBA" id="ARBA00004733"/>
    </source>
</evidence>
<dbReference type="EC" id="4.2.1.20" evidence="8"/>
<dbReference type="PROSITE" id="PS50007">
    <property type="entry name" value="PIPLC_X_DOMAIN"/>
    <property type="match status" value="1"/>
</dbReference>
<protein>
    <recommendedName>
        <fullName evidence="8">Tryptophan synthase alpha chain</fullName>
        <ecNumber evidence="8">4.2.1.20</ecNumber>
    </recommendedName>
</protein>
<evidence type="ECO:0000256" key="7">
    <source>
        <dbReference type="ARBA" id="ARBA00049047"/>
    </source>
</evidence>
<accession>A0ABV4TU04</accession>
<dbReference type="PANTHER" id="PTHR43406:SF1">
    <property type="entry name" value="TRYPTOPHAN SYNTHASE ALPHA CHAIN, CHLOROPLASTIC"/>
    <property type="match status" value="1"/>
</dbReference>
<feature type="active site" description="Proton acceptor" evidence="8">
    <location>
        <position position="49"/>
    </location>
</feature>
<evidence type="ECO:0000256" key="4">
    <source>
        <dbReference type="ARBA" id="ARBA00022822"/>
    </source>
</evidence>
<evidence type="ECO:0000256" key="6">
    <source>
        <dbReference type="ARBA" id="ARBA00023239"/>
    </source>
</evidence>
<feature type="active site" description="Proton acceptor" evidence="8">
    <location>
        <position position="60"/>
    </location>
</feature>
<keyword evidence="5 8" id="KW-0057">Aromatic amino acid biosynthesis</keyword>
<name>A0ABV4TU04_9GAMM</name>
<keyword evidence="4 8" id="KW-0822">Tryptophan biosynthesis</keyword>
<dbReference type="Proteomes" id="UP001575181">
    <property type="component" value="Unassembled WGS sequence"/>
</dbReference>
<keyword evidence="6 8" id="KW-0456">Lyase</keyword>
<dbReference type="Gene3D" id="3.20.20.70">
    <property type="entry name" value="Aldolase class I"/>
    <property type="match status" value="1"/>
</dbReference>
<comment type="caution">
    <text evidence="10">The sequence shown here is derived from an EMBL/GenBank/DDBJ whole genome shotgun (WGS) entry which is preliminary data.</text>
</comment>
<reference evidence="10 11" key="1">
    <citation type="submission" date="2024-08" db="EMBL/GenBank/DDBJ databases">
        <title>Whole-genome sequencing of halo(alkali)philic microorganisms from hypersaline lakes.</title>
        <authorList>
            <person name="Sorokin D.Y."/>
            <person name="Merkel A.Y."/>
            <person name="Messina E."/>
            <person name="Yakimov M."/>
        </authorList>
    </citation>
    <scope>NUCLEOTIDE SEQUENCE [LARGE SCALE GENOMIC DNA]</scope>
    <source>
        <strain evidence="10 11">Cl-TMA</strain>
    </source>
</reference>
<dbReference type="HAMAP" id="MF_00131">
    <property type="entry name" value="Trp_synth_alpha"/>
    <property type="match status" value="1"/>
</dbReference>
<evidence type="ECO:0000256" key="9">
    <source>
        <dbReference type="RuleBase" id="RU003662"/>
    </source>
</evidence>
<comment type="subunit">
    <text evidence="2 8">Tetramer of two alpha and two beta chains.</text>
</comment>
<comment type="function">
    <text evidence="8">The alpha subunit is responsible for the aldol cleavage of indoleglycerol phosphate to indole and glyceraldehyde 3-phosphate.</text>
</comment>
<evidence type="ECO:0000313" key="10">
    <source>
        <dbReference type="EMBL" id="MFA9460798.1"/>
    </source>
</evidence>
<dbReference type="EMBL" id="JBGUAW010000005">
    <property type="protein sequence ID" value="MFA9460798.1"/>
    <property type="molecule type" value="Genomic_DNA"/>
</dbReference>
<comment type="catalytic activity">
    <reaction evidence="7 8">
        <text>(1S,2R)-1-C-(indol-3-yl)glycerol 3-phosphate + L-serine = D-glyceraldehyde 3-phosphate + L-tryptophan + H2O</text>
        <dbReference type="Rhea" id="RHEA:10532"/>
        <dbReference type="ChEBI" id="CHEBI:15377"/>
        <dbReference type="ChEBI" id="CHEBI:33384"/>
        <dbReference type="ChEBI" id="CHEBI:57912"/>
        <dbReference type="ChEBI" id="CHEBI:58866"/>
        <dbReference type="ChEBI" id="CHEBI:59776"/>
        <dbReference type="EC" id="4.2.1.20"/>
    </reaction>
</comment>
<keyword evidence="3 8" id="KW-0028">Amino-acid biosynthesis</keyword>
<dbReference type="PANTHER" id="PTHR43406">
    <property type="entry name" value="TRYPTOPHAN SYNTHASE, ALPHA CHAIN"/>
    <property type="match status" value="1"/>
</dbReference>
<dbReference type="InterPro" id="IPR011060">
    <property type="entry name" value="RibuloseP-bd_barrel"/>
</dbReference>
<comment type="similarity">
    <text evidence="8 9">Belongs to the TrpA family.</text>
</comment>
<evidence type="ECO:0000256" key="5">
    <source>
        <dbReference type="ARBA" id="ARBA00023141"/>
    </source>
</evidence>
<dbReference type="RefSeq" id="WP_373655585.1">
    <property type="nucleotide sequence ID" value="NZ_JBGUAW010000005.1"/>
</dbReference>
<dbReference type="InterPro" id="IPR018204">
    <property type="entry name" value="Trp_synthase_alpha_AS"/>
</dbReference>
<dbReference type="PROSITE" id="PS00167">
    <property type="entry name" value="TRP_SYNTHASE_ALPHA"/>
    <property type="match status" value="1"/>
</dbReference>
<dbReference type="InterPro" id="IPR013785">
    <property type="entry name" value="Aldolase_TIM"/>
</dbReference>
<keyword evidence="11" id="KW-1185">Reference proteome</keyword>
<dbReference type="GO" id="GO:0004834">
    <property type="term" value="F:tryptophan synthase activity"/>
    <property type="evidence" value="ECO:0007669"/>
    <property type="project" value="UniProtKB-EC"/>
</dbReference>
<dbReference type="CDD" id="cd04724">
    <property type="entry name" value="Tryptophan_synthase_alpha"/>
    <property type="match status" value="1"/>
</dbReference>
<comment type="pathway">
    <text evidence="1 8">Amino-acid biosynthesis; L-tryptophan biosynthesis; L-tryptophan from chorismate: step 5/5.</text>
</comment>
<proteinExistence type="inferred from homology"/>
<evidence type="ECO:0000256" key="3">
    <source>
        <dbReference type="ARBA" id="ARBA00022605"/>
    </source>
</evidence>
<evidence type="ECO:0000256" key="2">
    <source>
        <dbReference type="ARBA" id="ARBA00011270"/>
    </source>
</evidence>
<organism evidence="10 11">
    <name type="scientific">Thiohalorhabdus methylotrophus</name>
    <dbReference type="NCBI Taxonomy" id="3242694"/>
    <lineage>
        <taxon>Bacteria</taxon>
        <taxon>Pseudomonadati</taxon>
        <taxon>Pseudomonadota</taxon>
        <taxon>Gammaproteobacteria</taxon>
        <taxon>Thiohalorhabdales</taxon>
        <taxon>Thiohalorhabdaceae</taxon>
        <taxon>Thiohalorhabdus</taxon>
    </lineage>
</organism>
<dbReference type="InterPro" id="IPR002028">
    <property type="entry name" value="Trp_synthase_suA"/>
</dbReference>
<dbReference type="Pfam" id="PF00290">
    <property type="entry name" value="Trp_syntA"/>
    <property type="match status" value="1"/>
</dbReference>
<gene>
    <name evidence="8 10" type="primary">trpA</name>
    <name evidence="10" type="ORF">ACERLL_08165</name>
</gene>
<dbReference type="NCBIfam" id="TIGR00262">
    <property type="entry name" value="trpA"/>
    <property type="match status" value="1"/>
</dbReference>
<evidence type="ECO:0000256" key="8">
    <source>
        <dbReference type="HAMAP-Rule" id="MF_00131"/>
    </source>
</evidence>
<evidence type="ECO:0000313" key="11">
    <source>
        <dbReference type="Proteomes" id="UP001575181"/>
    </source>
</evidence>